<accession>A0A934VBL4</accession>
<dbReference type="PROSITE" id="PS51257">
    <property type="entry name" value="PROKAR_LIPOPROTEIN"/>
    <property type="match status" value="1"/>
</dbReference>
<proteinExistence type="predicted"/>
<sequence>MKTAITSVILSGFLGCLGMASTISMVPIFEPLSLHGTDVDDAISDIGETLQASVMSRPMALTGAFPEVLVDAIRTPHLVPTNNPNYKVQETNLLVLCNIGISGEIQDNVLQVKLNVADLAIPQDVDLTSRQILKLAILALRKTLDEYHRGQTQPLDVEIGIDGADEAKASLRDLGTKFVITEEAGTN</sequence>
<keyword evidence="2" id="KW-1185">Reference proteome</keyword>
<evidence type="ECO:0000313" key="1">
    <source>
        <dbReference type="EMBL" id="MBK1815544.1"/>
    </source>
</evidence>
<dbReference type="AlphaFoldDB" id="A0A934VBL4"/>
<reference evidence="1" key="1">
    <citation type="submission" date="2021-01" db="EMBL/GenBank/DDBJ databases">
        <title>Modified the classification status of verrucomicrobia.</title>
        <authorList>
            <person name="Feng X."/>
        </authorList>
    </citation>
    <scope>NUCLEOTIDE SEQUENCE</scope>
    <source>
        <strain evidence="1">JCM 18052</strain>
    </source>
</reference>
<evidence type="ECO:0008006" key="3">
    <source>
        <dbReference type="Google" id="ProtNLM"/>
    </source>
</evidence>
<name>A0A934VBL4_9BACT</name>
<dbReference type="RefSeq" id="WP_200350508.1">
    <property type="nucleotide sequence ID" value="NZ_BAABHZ010000008.1"/>
</dbReference>
<protein>
    <recommendedName>
        <fullName evidence="3">Lipoprotein</fullName>
    </recommendedName>
</protein>
<dbReference type="EMBL" id="JAENIK010000009">
    <property type="protein sequence ID" value="MBK1815544.1"/>
    <property type="molecule type" value="Genomic_DNA"/>
</dbReference>
<gene>
    <name evidence="1" type="ORF">JIN84_07955</name>
</gene>
<evidence type="ECO:0000313" key="2">
    <source>
        <dbReference type="Proteomes" id="UP000600139"/>
    </source>
</evidence>
<dbReference type="Proteomes" id="UP000600139">
    <property type="component" value="Unassembled WGS sequence"/>
</dbReference>
<comment type="caution">
    <text evidence="1">The sequence shown here is derived from an EMBL/GenBank/DDBJ whole genome shotgun (WGS) entry which is preliminary data.</text>
</comment>
<organism evidence="1 2">
    <name type="scientific">Luteolibacter yonseiensis</name>
    <dbReference type="NCBI Taxonomy" id="1144680"/>
    <lineage>
        <taxon>Bacteria</taxon>
        <taxon>Pseudomonadati</taxon>
        <taxon>Verrucomicrobiota</taxon>
        <taxon>Verrucomicrobiia</taxon>
        <taxon>Verrucomicrobiales</taxon>
        <taxon>Verrucomicrobiaceae</taxon>
        <taxon>Luteolibacter</taxon>
    </lineage>
</organism>